<dbReference type="Pfam" id="PF02325">
    <property type="entry name" value="CCB3_YggT"/>
    <property type="match status" value="1"/>
</dbReference>
<sequence>MTSIIAGLFDIVVGSVMLLLFVRFMLQFAEVETKQPFARVIYRITHVVDVFGRIFPTWLDGKINTAALALMALLRLIYIWGVLQMLNLDSQYIGWFQMNDFNLKMVEHLHRYFSPFMLVFVTLMTLVLDFLRMCRYLIIASFLVSWVVFFSNKMPPAFTMIEQLSQPIIAPFRKLLPATGMLDFAPMIGFFAITLLELVVQTMAVYLLTLT</sequence>
<feature type="transmembrane region" description="Helical" evidence="1">
    <location>
        <begin position="6"/>
        <end position="26"/>
    </location>
</feature>
<evidence type="ECO:0000256" key="1">
    <source>
        <dbReference type="SAM" id="Phobius"/>
    </source>
</evidence>
<dbReference type="Proteomes" id="UP000092508">
    <property type="component" value="Unassembled WGS sequence"/>
</dbReference>
<feature type="transmembrane region" description="Helical" evidence="1">
    <location>
        <begin position="136"/>
        <end position="152"/>
    </location>
</feature>
<protein>
    <submittedName>
        <fullName evidence="3">YGGT family</fullName>
    </submittedName>
</protein>
<keyword evidence="1" id="KW-0812">Transmembrane</keyword>
<reference evidence="3 5" key="2">
    <citation type="submission" date="2018-06" db="EMBL/GenBank/DDBJ databases">
        <authorList>
            <consortium name="Pathogen Informatics"/>
            <person name="Doyle S."/>
        </authorList>
    </citation>
    <scope>NUCLEOTIDE SEQUENCE [LARGE SCALE GENOMIC DNA]</scope>
    <source>
        <strain evidence="3 5">NCTC11091</strain>
    </source>
</reference>
<dbReference type="Proteomes" id="UP000255193">
    <property type="component" value="Unassembled WGS sequence"/>
</dbReference>
<feature type="transmembrane region" description="Helical" evidence="1">
    <location>
        <begin position="112"/>
        <end position="131"/>
    </location>
</feature>
<gene>
    <name evidence="2" type="ORF">A9308_06585</name>
    <name evidence="3" type="ORF">NCTC11091_00174</name>
</gene>
<accession>A0A1B8QC06</accession>
<evidence type="ECO:0000313" key="5">
    <source>
        <dbReference type="Proteomes" id="UP000255193"/>
    </source>
</evidence>
<dbReference type="STRING" id="34059.A9308_06585"/>
<proteinExistence type="predicted"/>
<evidence type="ECO:0000313" key="3">
    <source>
        <dbReference type="EMBL" id="STY94412.1"/>
    </source>
</evidence>
<keyword evidence="1" id="KW-1133">Transmembrane helix</keyword>
<organism evidence="2 4">
    <name type="scientific">Faucicola atlantae</name>
    <dbReference type="NCBI Taxonomy" id="34059"/>
    <lineage>
        <taxon>Bacteria</taxon>
        <taxon>Pseudomonadati</taxon>
        <taxon>Pseudomonadota</taxon>
        <taxon>Gammaproteobacteria</taxon>
        <taxon>Moraxellales</taxon>
        <taxon>Moraxellaceae</taxon>
        <taxon>Faucicola</taxon>
    </lineage>
</organism>
<dbReference type="GO" id="GO:0016020">
    <property type="term" value="C:membrane"/>
    <property type="evidence" value="ECO:0007669"/>
    <property type="project" value="InterPro"/>
</dbReference>
<feature type="transmembrane region" description="Helical" evidence="1">
    <location>
        <begin position="184"/>
        <end position="208"/>
    </location>
</feature>
<dbReference type="AlphaFoldDB" id="A0A1B8QC06"/>
<dbReference type="OrthoDB" id="9806665at2"/>
<evidence type="ECO:0000313" key="2">
    <source>
        <dbReference type="EMBL" id="OBX78261.1"/>
    </source>
</evidence>
<dbReference type="InterPro" id="IPR003425">
    <property type="entry name" value="CCB3/YggT"/>
</dbReference>
<dbReference type="EMBL" id="LZMZ01000018">
    <property type="protein sequence ID" value="OBX78261.1"/>
    <property type="molecule type" value="Genomic_DNA"/>
</dbReference>
<evidence type="ECO:0000313" key="4">
    <source>
        <dbReference type="Proteomes" id="UP000092508"/>
    </source>
</evidence>
<dbReference type="RefSeq" id="WP_067058065.1">
    <property type="nucleotide sequence ID" value="NZ_CP171125.1"/>
</dbReference>
<keyword evidence="1" id="KW-0472">Membrane</keyword>
<reference evidence="2 4" key="1">
    <citation type="submission" date="2016-06" db="EMBL/GenBank/DDBJ databases">
        <title>Draft genome of Moraxella atlantae CCUG 66109.</title>
        <authorList>
            <person name="Salva-Serra F."/>
            <person name="Engstrom-Jakobsson H."/>
            <person name="Thorell K."/>
            <person name="Gonzales-Siles L."/>
            <person name="Karlsson R."/>
            <person name="Boulund F."/>
            <person name="Engstrand L."/>
            <person name="Kristiansson E."/>
            <person name="Moore E."/>
        </authorList>
    </citation>
    <scope>NUCLEOTIDE SEQUENCE [LARGE SCALE GENOMIC DNA]</scope>
    <source>
        <strain evidence="2 4">CCUG 66109</strain>
    </source>
</reference>
<dbReference type="EMBL" id="UGQA01000001">
    <property type="protein sequence ID" value="STY94412.1"/>
    <property type="molecule type" value="Genomic_DNA"/>
</dbReference>
<name>A0A1B8QC06_9GAMM</name>
<feature type="transmembrane region" description="Helical" evidence="1">
    <location>
        <begin position="63"/>
        <end position="83"/>
    </location>
</feature>